<proteinExistence type="predicted"/>
<evidence type="ECO:0000313" key="1">
    <source>
        <dbReference type="EMBL" id="HJF72176.1"/>
    </source>
</evidence>
<dbReference type="SUPFAM" id="SSF50494">
    <property type="entry name" value="Trypsin-like serine proteases"/>
    <property type="match status" value="1"/>
</dbReference>
<keyword evidence="1" id="KW-0378">Hydrolase</keyword>
<keyword evidence="1" id="KW-0645">Protease</keyword>
<dbReference type="InterPro" id="IPR009003">
    <property type="entry name" value="Peptidase_S1_PA"/>
</dbReference>
<reference evidence="1" key="1">
    <citation type="journal article" date="2021" name="PeerJ">
        <title>Extensive microbial diversity within the chicken gut microbiome revealed by metagenomics and culture.</title>
        <authorList>
            <person name="Gilroy R."/>
            <person name="Ravi A."/>
            <person name="Getino M."/>
            <person name="Pursley I."/>
            <person name="Horton D.L."/>
            <person name="Alikhan N.F."/>
            <person name="Baker D."/>
            <person name="Gharbi K."/>
            <person name="Hall N."/>
            <person name="Watson M."/>
            <person name="Adriaenssens E.M."/>
            <person name="Foster-Nyarko E."/>
            <person name="Jarju S."/>
            <person name="Secka A."/>
            <person name="Antonio M."/>
            <person name="Oren A."/>
            <person name="Chaudhuri R.R."/>
            <person name="La Ragione R."/>
            <person name="Hildebrand F."/>
            <person name="Pallen M.J."/>
        </authorList>
    </citation>
    <scope>NUCLEOTIDE SEQUENCE</scope>
    <source>
        <strain evidence="1">6966</strain>
    </source>
</reference>
<dbReference type="Gene3D" id="2.40.10.10">
    <property type="entry name" value="Trypsin-like serine proteases"/>
    <property type="match status" value="1"/>
</dbReference>
<dbReference type="SUPFAM" id="SSF52540">
    <property type="entry name" value="P-loop containing nucleoside triphosphate hydrolases"/>
    <property type="match status" value="1"/>
</dbReference>
<dbReference type="EMBL" id="DYVS01000295">
    <property type="protein sequence ID" value="HJF72176.1"/>
    <property type="molecule type" value="Genomic_DNA"/>
</dbReference>
<name>A0A921H717_9BACT</name>
<dbReference type="GO" id="GO:0006508">
    <property type="term" value="P:proteolysis"/>
    <property type="evidence" value="ECO:0007669"/>
    <property type="project" value="UniProtKB-KW"/>
</dbReference>
<dbReference type="GO" id="GO:0008233">
    <property type="term" value="F:peptidase activity"/>
    <property type="evidence" value="ECO:0007669"/>
    <property type="project" value="UniProtKB-KW"/>
</dbReference>
<accession>A0A921H717</accession>
<protein>
    <submittedName>
        <fullName evidence="1">Serine protease</fullName>
    </submittedName>
</protein>
<sequence>MNLTRANIKDLRKVTVKIVCSNNSEGSGTIVSAGENLYVLTAAHVIEKDTKDGPFDKEQIGVSLMRNSQTFHLAVDEVIYYNKSEEDDAAVLRVIKPNGMPTSGLDRVRLLTTDIPGQAVLCGFHKSETSLKQYNVENRGNKNWASTDIQLLVQSLGVVNNFEGTSGGGIFYQDTNNVLYMAAYMSAVGKHNGNNNEFECLPSSNFIPSRRLDSIVDNRNYTFIADTGVARDIDSRQLLNPLDRSGYEQNQTGFFIENDRTKEIINQLWDDDIPTLLLTALSGMGKSKLIYEAFKGTECEPNRYYAKFNGNRENLMGELKQILNDNHESDGIIIVDDCPMKLVTEVISIRDQYNNQFRLIFAHHDYFNEELERINTFPVIKLRPQDMEESIGRYISEALHEDERNKNDISEIKQLAGGYPQMAIELVEAYKKNNIAGPEAVTHLMPKLLNLTPNKEEEEKKIWQTLSLCLPFPYEDATHEGFAYLLRNNHVTPLNGMEYEERRSIAVRIVTKYHPTLIDVQGKWLYVRPFPLAVWLTAEWFKYVCNSQIHFNELIEDIKKQPQSMQTAISEGFCKHIQQMSGNKEAFKMVGQLVNADINNPFFDEENLCSGLGSELFLAMSTVNPAAIATHLRRVLGYKDITWLGERVDGDVRRNMVWALERLCFARESYHDGVFMMARLAVAENEEIGNNATAQLVQLFHICLAGTEVNLEERLATLKGLIDEGEAYTSLTIRCFEAALRNGGFVRVGGAEKFGFENRKDYTPNTWDEIFEYWYGCRDLLLEWVDKNPEIVDLLVAMVERNVYNWARAGRKEVFVPILEKIAERKNYDWDTGYETLYQMVHTFGVDGKALGIAELMEKMRSQSFKTQLNEARYIQHGQYRLGDKEQIELSEKLYAPLAAEFIDKEIYANAEEVKALLEDNEYIPIEFVKQLATTASDEQLGMLFDTVLNVLAAMPQKLYYPFLGNLSSCSKDRKPLLPFLERLRDGGHEDLYVSLMAGTEDYELSHFHQLFSEQKRDVLTIDFLPVFLRHFRSDGPERYLLMLKALRDCFPNRPNDLIGYVGIERFMMRKDDQPEAVAIVKDAMLRFQISDDTEHMLYDYSRLLIETLQLWPDPDFAKQVNRKFIDVYNTRMVHLNTKGVFTELLQHYFDDVWPEFIKAFLGTDTFLFYFQVKDELGSGFGFGKGPLFDNEKLIKQLCIENPESAPVRIASMVPCFETDDGGNETEQFSKWILWLLDNFGEQKAVRDGISSNLGSFSWTGDISPYYERNIQCFEQLLSHSQQEVREWAQSCIDNERKLLNMEKDNEAFMKIRYGI</sequence>
<dbReference type="InterPro" id="IPR027417">
    <property type="entry name" value="P-loop_NTPase"/>
</dbReference>
<reference evidence="1" key="2">
    <citation type="submission" date="2021-09" db="EMBL/GenBank/DDBJ databases">
        <authorList>
            <person name="Gilroy R."/>
        </authorList>
    </citation>
    <scope>NUCLEOTIDE SEQUENCE</scope>
    <source>
        <strain evidence="1">6966</strain>
    </source>
</reference>
<dbReference type="Proteomes" id="UP000742098">
    <property type="component" value="Unassembled WGS sequence"/>
</dbReference>
<comment type="caution">
    <text evidence="1">The sequence shown here is derived from an EMBL/GenBank/DDBJ whole genome shotgun (WGS) entry which is preliminary data.</text>
</comment>
<gene>
    <name evidence="1" type="ORF">K8V05_15610</name>
</gene>
<dbReference type="SUPFAM" id="SSF48371">
    <property type="entry name" value="ARM repeat"/>
    <property type="match status" value="1"/>
</dbReference>
<dbReference type="InterPro" id="IPR016024">
    <property type="entry name" value="ARM-type_fold"/>
</dbReference>
<evidence type="ECO:0000313" key="2">
    <source>
        <dbReference type="Proteomes" id="UP000742098"/>
    </source>
</evidence>
<organism evidence="1 2">
    <name type="scientific">Butyricimonas virosa</name>
    <dbReference type="NCBI Taxonomy" id="544645"/>
    <lineage>
        <taxon>Bacteria</taxon>
        <taxon>Pseudomonadati</taxon>
        <taxon>Bacteroidota</taxon>
        <taxon>Bacteroidia</taxon>
        <taxon>Bacteroidales</taxon>
        <taxon>Odoribacteraceae</taxon>
        <taxon>Butyricimonas</taxon>
    </lineage>
</organism>
<dbReference type="InterPro" id="IPR043504">
    <property type="entry name" value="Peptidase_S1_PA_chymotrypsin"/>
</dbReference>